<organism evidence="1 2">
    <name type="scientific">Theobroma cacao</name>
    <name type="common">Cacao</name>
    <name type="synonym">Cocoa</name>
    <dbReference type="NCBI Taxonomy" id="3641"/>
    <lineage>
        <taxon>Eukaryota</taxon>
        <taxon>Viridiplantae</taxon>
        <taxon>Streptophyta</taxon>
        <taxon>Embryophyta</taxon>
        <taxon>Tracheophyta</taxon>
        <taxon>Spermatophyta</taxon>
        <taxon>Magnoliopsida</taxon>
        <taxon>eudicotyledons</taxon>
        <taxon>Gunneridae</taxon>
        <taxon>Pentapetalae</taxon>
        <taxon>rosids</taxon>
        <taxon>malvids</taxon>
        <taxon>Malvales</taxon>
        <taxon>Malvaceae</taxon>
        <taxon>Byttnerioideae</taxon>
        <taxon>Theobroma</taxon>
    </lineage>
</organism>
<evidence type="ECO:0000313" key="1">
    <source>
        <dbReference type="EMBL" id="EOX94810.1"/>
    </source>
</evidence>
<proteinExistence type="predicted"/>
<reference evidence="1 2" key="1">
    <citation type="journal article" date="2013" name="Genome Biol.">
        <title>The genome sequence of the most widely cultivated cacao type and its use to identify candidate genes regulating pod color.</title>
        <authorList>
            <person name="Motamayor J.C."/>
            <person name="Mockaitis K."/>
            <person name="Schmutz J."/>
            <person name="Haiminen N."/>
            <person name="Iii D.L."/>
            <person name="Cornejo O."/>
            <person name="Findley S.D."/>
            <person name="Zheng P."/>
            <person name="Utro F."/>
            <person name="Royaert S."/>
            <person name="Saski C."/>
            <person name="Jenkins J."/>
            <person name="Podicheti R."/>
            <person name="Zhao M."/>
            <person name="Scheffler B.E."/>
            <person name="Stack J.C."/>
            <person name="Feltus F.A."/>
            <person name="Mustiga G.M."/>
            <person name="Amores F."/>
            <person name="Phillips W."/>
            <person name="Marelli J.P."/>
            <person name="May G.D."/>
            <person name="Shapiro H."/>
            <person name="Ma J."/>
            <person name="Bustamante C.D."/>
            <person name="Schnell R.J."/>
            <person name="Main D."/>
            <person name="Gilbert D."/>
            <person name="Parida L."/>
            <person name="Kuhn D.N."/>
        </authorList>
    </citation>
    <scope>NUCLEOTIDE SEQUENCE [LARGE SCALE GENOMIC DNA]</scope>
    <source>
        <strain evidence="2">cv. Matina 1-6</strain>
    </source>
</reference>
<dbReference type="InParanoid" id="A0A061DQ27"/>
<gene>
    <name evidence="1" type="ORF">TCM_004423</name>
</gene>
<dbReference type="STRING" id="3641.A0A061DQ27"/>
<dbReference type="AlphaFoldDB" id="A0A061DQ27"/>
<accession>A0A061DQ27</accession>
<sequence length="126" mass="13582">MGPAMESHVRCLLDVMFSAGLSPTLVEALEQITISIPSLLPTIQDRLLDSISLVLSKSPYFQARPTAALVQGTAANIPQPVSELSGSALVQLALQTLARFNFRGHELLEFARESVVVYLDDEDGAT</sequence>
<dbReference type="EMBL" id="CM001879">
    <property type="protein sequence ID" value="EOX94810.1"/>
    <property type="molecule type" value="Genomic_DNA"/>
</dbReference>
<dbReference type="PANTHER" id="PTHR11139">
    <property type="entry name" value="ATAXIA TELANGIECTASIA MUTATED ATM -RELATED"/>
    <property type="match status" value="1"/>
</dbReference>
<dbReference type="eggNOG" id="KOG0891">
    <property type="taxonomic scope" value="Eukaryota"/>
</dbReference>
<keyword evidence="2" id="KW-1185">Reference proteome</keyword>
<protein>
    <submittedName>
        <fullName evidence="1">Target of rapamycin</fullName>
    </submittedName>
</protein>
<evidence type="ECO:0000313" key="2">
    <source>
        <dbReference type="Proteomes" id="UP000026915"/>
    </source>
</evidence>
<dbReference type="HOGENOM" id="CLU_1985621_0_0_1"/>
<dbReference type="PANTHER" id="PTHR11139:SF9">
    <property type="entry name" value="SERINE_THREONINE-PROTEIN KINASE MTOR"/>
    <property type="match status" value="1"/>
</dbReference>
<dbReference type="InterPro" id="IPR050517">
    <property type="entry name" value="DDR_Repair_Kinase"/>
</dbReference>
<dbReference type="OMA" id="MESHVRC"/>
<dbReference type="Proteomes" id="UP000026915">
    <property type="component" value="Chromosome 1"/>
</dbReference>
<name>A0A061DQ27_THECC</name>
<dbReference type="Gramene" id="EOX94810">
    <property type="protein sequence ID" value="EOX94810"/>
    <property type="gene ID" value="TCM_004423"/>
</dbReference>